<evidence type="ECO:0000256" key="1">
    <source>
        <dbReference type="ARBA" id="ARBA00010923"/>
    </source>
</evidence>
<dbReference type="PANTHER" id="PTHR30408">
    <property type="entry name" value="TYPE-1 RESTRICTION ENZYME ECOKI SPECIFICITY PROTEIN"/>
    <property type="match status" value="1"/>
</dbReference>
<dbReference type="SUPFAM" id="SSF116734">
    <property type="entry name" value="DNA methylase specificity domain"/>
    <property type="match status" value="2"/>
</dbReference>
<dbReference type="OrthoDB" id="667970at2"/>
<dbReference type="Proteomes" id="UP000249720">
    <property type="component" value="Unassembled WGS sequence"/>
</dbReference>
<evidence type="ECO:0000313" key="6">
    <source>
        <dbReference type="Proteomes" id="UP000249720"/>
    </source>
</evidence>
<gene>
    <name evidence="5" type="ORF">LX80_01429</name>
</gene>
<evidence type="ECO:0000256" key="2">
    <source>
        <dbReference type="ARBA" id="ARBA00022747"/>
    </source>
</evidence>
<dbReference type="InterPro" id="IPR044946">
    <property type="entry name" value="Restrct_endonuc_typeI_TRD_sf"/>
</dbReference>
<sequence>MIEEWKKYEFSNCLVDNNVGRSNQINASEIKPTGKYPVIDQGQDFIAGYTDEEEKLVSEGLPYIIFGDHTRCFKYVDFPFVVGADGTKALSPNKDLFDPKFFYFHLLSFDIPSRGYNRHYKLLKEKIILRPPLPEQRKIAYVLSTVQKAIEQQDKLIRTTTELKKALMQKLFTEGIRCLSGAEGSGAETRQKQTEIGPVPESWEVVELGKVCEKTKLIDPTRYPNEEFIYVDVSSVNNELFKVIEYNKIKGKDAPSRARKLIQTDDVIFATVRPTLKRIAKITEDLNNQVCSTGYCVLKPNKSKLNSEFLYQYLQTDDFIARIEKLQRGASYPAVRDSDVKGVKIPLPKYDEQILIGNYLKTLDQKKSLASSKKQTLTALFKTLLHELMTGQRRVHEIEFEALNAEIKEMSTSM</sequence>
<feature type="domain" description="Type I restriction modification DNA specificity" evidence="4">
    <location>
        <begin position="23"/>
        <end position="153"/>
    </location>
</feature>
<dbReference type="PANTHER" id="PTHR30408:SF12">
    <property type="entry name" value="TYPE I RESTRICTION ENZYME MJAVIII SPECIFICITY SUBUNIT"/>
    <property type="match status" value="1"/>
</dbReference>
<evidence type="ECO:0000256" key="3">
    <source>
        <dbReference type="ARBA" id="ARBA00023125"/>
    </source>
</evidence>
<dbReference type="GO" id="GO:0003677">
    <property type="term" value="F:DNA binding"/>
    <property type="evidence" value="ECO:0007669"/>
    <property type="project" value="UniProtKB-KW"/>
</dbReference>
<dbReference type="InterPro" id="IPR052021">
    <property type="entry name" value="Type-I_RS_S_subunit"/>
</dbReference>
<protein>
    <submittedName>
        <fullName evidence="5">Type I restriction enzyme S subunit</fullName>
    </submittedName>
</protein>
<keyword evidence="2" id="KW-0680">Restriction system</keyword>
<dbReference type="Gene3D" id="1.10.287.1120">
    <property type="entry name" value="Bipartite methylase S protein"/>
    <property type="match status" value="1"/>
</dbReference>
<keyword evidence="6" id="KW-1185">Reference proteome</keyword>
<dbReference type="GO" id="GO:0009307">
    <property type="term" value="P:DNA restriction-modification system"/>
    <property type="evidence" value="ECO:0007669"/>
    <property type="project" value="UniProtKB-KW"/>
</dbReference>
<dbReference type="Gene3D" id="3.90.220.20">
    <property type="entry name" value="DNA methylase specificity domains"/>
    <property type="match status" value="2"/>
</dbReference>
<dbReference type="Pfam" id="PF01420">
    <property type="entry name" value="Methylase_S"/>
    <property type="match status" value="2"/>
</dbReference>
<dbReference type="RefSeq" id="WP_111294719.1">
    <property type="nucleotide sequence ID" value="NZ_QKZV01000004.1"/>
</dbReference>
<dbReference type="InterPro" id="IPR000055">
    <property type="entry name" value="Restrct_endonuc_typeI_TRD"/>
</dbReference>
<keyword evidence="3" id="KW-0238">DNA-binding</keyword>
<organism evidence="5 6">
    <name type="scientific">Hydrotalea sandarakina</name>
    <dbReference type="NCBI Taxonomy" id="1004304"/>
    <lineage>
        <taxon>Bacteria</taxon>
        <taxon>Pseudomonadati</taxon>
        <taxon>Bacteroidota</taxon>
        <taxon>Chitinophagia</taxon>
        <taxon>Chitinophagales</taxon>
        <taxon>Chitinophagaceae</taxon>
        <taxon>Hydrotalea</taxon>
    </lineage>
</organism>
<proteinExistence type="inferred from homology"/>
<dbReference type="EMBL" id="QKZV01000004">
    <property type="protein sequence ID" value="PZX62735.1"/>
    <property type="molecule type" value="Genomic_DNA"/>
</dbReference>
<comment type="similarity">
    <text evidence="1">Belongs to the type-I restriction system S methylase family.</text>
</comment>
<accession>A0A2W7SIP0</accession>
<dbReference type="AlphaFoldDB" id="A0A2W7SIP0"/>
<evidence type="ECO:0000313" key="5">
    <source>
        <dbReference type="EMBL" id="PZX62735.1"/>
    </source>
</evidence>
<evidence type="ECO:0000259" key="4">
    <source>
        <dbReference type="Pfam" id="PF01420"/>
    </source>
</evidence>
<feature type="domain" description="Type I restriction modification DNA specificity" evidence="4">
    <location>
        <begin position="200"/>
        <end position="378"/>
    </location>
</feature>
<comment type="caution">
    <text evidence="5">The sequence shown here is derived from an EMBL/GenBank/DDBJ whole genome shotgun (WGS) entry which is preliminary data.</text>
</comment>
<name>A0A2W7SIP0_9BACT</name>
<reference evidence="5 6" key="1">
    <citation type="submission" date="2018-06" db="EMBL/GenBank/DDBJ databases">
        <title>Genomic Encyclopedia of Archaeal and Bacterial Type Strains, Phase II (KMG-II): from individual species to whole genera.</title>
        <authorList>
            <person name="Goeker M."/>
        </authorList>
    </citation>
    <scope>NUCLEOTIDE SEQUENCE [LARGE SCALE GENOMIC DNA]</scope>
    <source>
        <strain evidence="5 6">DSM 23241</strain>
    </source>
</reference>